<organism evidence="6 7">
    <name type="scientific">Actinopolyspora mortivallis</name>
    <dbReference type="NCBI Taxonomy" id="33906"/>
    <lineage>
        <taxon>Bacteria</taxon>
        <taxon>Bacillati</taxon>
        <taxon>Actinomycetota</taxon>
        <taxon>Actinomycetes</taxon>
        <taxon>Actinopolysporales</taxon>
        <taxon>Actinopolysporaceae</taxon>
        <taxon>Actinopolyspora</taxon>
    </lineage>
</organism>
<comment type="cofactor">
    <cofactor evidence="3">
        <name>pyridoxal 5'-phosphate</name>
        <dbReference type="ChEBI" id="CHEBI:597326"/>
    </cofactor>
</comment>
<dbReference type="Pfam" id="PF01168">
    <property type="entry name" value="Ala_racemase_N"/>
    <property type="match status" value="1"/>
</dbReference>
<dbReference type="InParanoid" id="A0A2T0GZ60"/>
<dbReference type="NCBIfam" id="TIGR00044">
    <property type="entry name" value="YggS family pyridoxal phosphate-dependent enzyme"/>
    <property type="match status" value="1"/>
</dbReference>
<evidence type="ECO:0000256" key="1">
    <source>
        <dbReference type="ARBA" id="ARBA00022898"/>
    </source>
</evidence>
<accession>A0A2T0GZ60</accession>
<comment type="function">
    <text evidence="2">Pyridoxal 5'-phosphate (PLP)-binding protein, which is involved in PLP homeostasis.</text>
</comment>
<name>A0A2T0GZ60_ACTMO</name>
<feature type="domain" description="Alanine racemase N-terminal" evidence="5">
    <location>
        <begin position="17"/>
        <end position="242"/>
    </location>
</feature>
<dbReference type="SUPFAM" id="SSF51419">
    <property type="entry name" value="PLP-binding barrel"/>
    <property type="match status" value="1"/>
</dbReference>
<dbReference type="InterPro" id="IPR011078">
    <property type="entry name" value="PyrdxlP_homeostasis"/>
</dbReference>
<evidence type="ECO:0000256" key="4">
    <source>
        <dbReference type="RuleBase" id="RU004514"/>
    </source>
</evidence>
<dbReference type="HAMAP" id="MF_02087">
    <property type="entry name" value="PLP_homeostasis"/>
    <property type="match status" value="1"/>
</dbReference>
<evidence type="ECO:0000313" key="6">
    <source>
        <dbReference type="EMBL" id="PRW64402.1"/>
    </source>
</evidence>
<dbReference type="InterPro" id="IPR029066">
    <property type="entry name" value="PLP-binding_barrel"/>
</dbReference>
<dbReference type="RefSeq" id="WP_106112852.1">
    <property type="nucleotide sequence ID" value="NZ_PVSR01000004.1"/>
</dbReference>
<sequence>MSDGDTGRRRAELAEALRQVRERIDRACAAAGRPPEEVELLAVTKTFPAEDAALLADLGVVDLAENRDQEARAKVEKFSELRPRSGVRWHMVGQLQRNKARSVARWADVVESVDSGRLAETLRRAVANALDAGERSDPLDVLLQVNLDQRTDRGGCAPEDLPELAEIVTRMCEIRLRGVMAVAPLGEDPNVAFATLSEISERLRRDFPDALHLSAGMSADLESAIAHGATRVRVGTALLGGRRLVSP</sequence>
<dbReference type="STRING" id="1050202.GCA_000384035_02160"/>
<dbReference type="FunCoup" id="A0A2T0GZ60">
    <property type="interactions" value="349"/>
</dbReference>
<evidence type="ECO:0000259" key="5">
    <source>
        <dbReference type="Pfam" id="PF01168"/>
    </source>
</evidence>
<protein>
    <recommendedName>
        <fullName evidence="2">Pyridoxal phosphate homeostasis protein</fullName>
        <shortName evidence="2">PLP homeostasis protein</shortName>
    </recommendedName>
</protein>
<dbReference type="EMBL" id="PVSR01000004">
    <property type="protein sequence ID" value="PRW64402.1"/>
    <property type="molecule type" value="Genomic_DNA"/>
</dbReference>
<comment type="similarity">
    <text evidence="2 4">Belongs to the pyridoxal phosphate-binding protein YggS/PROSC family.</text>
</comment>
<dbReference type="AlphaFoldDB" id="A0A2T0GZ60"/>
<proteinExistence type="inferred from homology"/>
<dbReference type="Gene3D" id="3.20.20.10">
    <property type="entry name" value="Alanine racemase"/>
    <property type="match status" value="1"/>
</dbReference>
<dbReference type="PANTHER" id="PTHR10146">
    <property type="entry name" value="PROLINE SYNTHETASE CO-TRANSCRIBED BACTERIAL HOMOLOG PROTEIN"/>
    <property type="match status" value="1"/>
</dbReference>
<dbReference type="CDD" id="cd00635">
    <property type="entry name" value="PLPDE_III_YBL036c_like"/>
    <property type="match status" value="1"/>
</dbReference>
<dbReference type="InterPro" id="IPR001608">
    <property type="entry name" value="Ala_racemase_N"/>
</dbReference>
<evidence type="ECO:0000256" key="2">
    <source>
        <dbReference type="HAMAP-Rule" id="MF_02087"/>
    </source>
</evidence>
<dbReference type="PIRSF" id="PIRSF004848">
    <property type="entry name" value="YBL036c_PLPDEIII"/>
    <property type="match status" value="1"/>
</dbReference>
<comment type="caution">
    <text evidence="6">The sequence shown here is derived from an EMBL/GenBank/DDBJ whole genome shotgun (WGS) entry which is preliminary data.</text>
</comment>
<reference evidence="6 7" key="1">
    <citation type="submission" date="2018-03" db="EMBL/GenBank/DDBJ databases">
        <title>Actinopolyspora mortivallis from Sahara, screening for active biomolecules.</title>
        <authorList>
            <person name="Selama O."/>
            <person name="Wellington E.M.H."/>
            <person name="Hacene H."/>
        </authorList>
    </citation>
    <scope>NUCLEOTIDE SEQUENCE [LARGE SCALE GENOMIC DNA]</scope>
    <source>
        <strain evidence="6 7">M5A</strain>
    </source>
</reference>
<dbReference type="GO" id="GO:0030170">
    <property type="term" value="F:pyridoxal phosphate binding"/>
    <property type="evidence" value="ECO:0007669"/>
    <property type="project" value="UniProtKB-UniRule"/>
</dbReference>
<feature type="modified residue" description="N6-(pyridoxal phosphate)lysine" evidence="2 3">
    <location>
        <position position="45"/>
    </location>
</feature>
<gene>
    <name evidence="6" type="ORF">CEP50_05635</name>
</gene>
<evidence type="ECO:0000256" key="3">
    <source>
        <dbReference type="PIRSR" id="PIRSR004848-1"/>
    </source>
</evidence>
<keyword evidence="7" id="KW-1185">Reference proteome</keyword>
<keyword evidence="1 2" id="KW-0663">Pyridoxal phosphate</keyword>
<dbReference type="PANTHER" id="PTHR10146:SF14">
    <property type="entry name" value="PYRIDOXAL PHOSPHATE HOMEOSTASIS PROTEIN"/>
    <property type="match status" value="1"/>
</dbReference>
<evidence type="ECO:0000313" key="7">
    <source>
        <dbReference type="Proteomes" id="UP000239352"/>
    </source>
</evidence>
<dbReference type="PROSITE" id="PS01211">
    <property type="entry name" value="UPF0001"/>
    <property type="match status" value="1"/>
</dbReference>
<dbReference type="Proteomes" id="UP000239352">
    <property type="component" value="Unassembled WGS sequence"/>
</dbReference>